<feature type="non-terminal residue" evidence="1">
    <location>
        <position position="1"/>
    </location>
</feature>
<dbReference type="Proteomes" id="UP001174909">
    <property type="component" value="Unassembled WGS sequence"/>
</dbReference>
<reference evidence="1" key="1">
    <citation type="submission" date="2023-03" db="EMBL/GenBank/DDBJ databases">
        <authorList>
            <person name="Steffen K."/>
            <person name="Cardenas P."/>
        </authorList>
    </citation>
    <scope>NUCLEOTIDE SEQUENCE</scope>
</reference>
<feature type="non-terminal residue" evidence="1">
    <location>
        <position position="109"/>
    </location>
</feature>
<protein>
    <submittedName>
        <fullName evidence="1">Uncharacterized protein</fullName>
    </submittedName>
</protein>
<gene>
    <name evidence="1" type="ORF">GBAR_LOCUS3423</name>
</gene>
<proteinExistence type="predicted"/>
<comment type="caution">
    <text evidence="1">The sequence shown here is derived from an EMBL/GenBank/DDBJ whole genome shotgun (WGS) entry which is preliminary data.</text>
</comment>
<organism evidence="1 2">
    <name type="scientific">Geodia barretti</name>
    <name type="common">Barrett's horny sponge</name>
    <dbReference type="NCBI Taxonomy" id="519541"/>
    <lineage>
        <taxon>Eukaryota</taxon>
        <taxon>Metazoa</taxon>
        <taxon>Porifera</taxon>
        <taxon>Demospongiae</taxon>
        <taxon>Heteroscleromorpha</taxon>
        <taxon>Tetractinellida</taxon>
        <taxon>Astrophorina</taxon>
        <taxon>Geodiidae</taxon>
        <taxon>Geodia</taxon>
    </lineage>
</organism>
<accession>A0AA35R3L1</accession>
<dbReference type="EMBL" id="CASHTH010000485">
    <property type="protein sequence ID" value="CAI8002590.1"/>
    <property type="molecule type" value="Genomic_DNA"/>
</dbReference>
<name>A0AA35R3L1_GEOBA</name>
<keyword evidence="2" id="KW-1185">Reference proteome</keyword>
<evidence type="ECO:0000313" key="2">
    <source>
        <dbReference type="Proteomes" id="UP001174909"/>
    </source>
</evidence>
<sequence length="109" mass="12025">DWRKSHLCSNLIGSCSKRSDWSQATCTVNLPLSRGALRACVCLRTRPDLTWLCTRWGGTAVLGLGDEHSSFAGQSGQGGESWFYRGGLRLHLHNRTTTSSSNEEIVFLP</sequence>
<dbReference type="AlphaFoldDB" id="A0AA35R3L1"/>
<evidence type="ECO:0000313" key="1">
    <source>
        <dbReference type="EMBL" id="CAI8002590.1"/>
    </source>
</evidence>